<dbReference type="PROSITE" id="PS00373">
    <property type="entry name" value="GART"/>
    <property type="match status" value="1"/>
</dbReference>
<dbReference type="InterPro" id="IPR001555">
    <property type="entry name" value="GART_AS"/>
</dbReference>
<comment type="catalytic activity">
    <reaction evidence="5 6">
        <text>N(1)-(5-phospho-beta-D-ribosyl)glycinamide + (6R)-10-formyltetrahydrofolate = N(2)-formyl-N(1)-(5-phospho-beta-D-ribosyl)glycinamide + (6S)-5,6,7,8-tetrahydrofolate + H(+)</text>
        <dbReference type="Rhea" id="RHEA:15053"/>
        <dbReference type="ChEBI" id="CHEBI:15378"/>
        <dbReference type="ChEBI" id="CHEBI:57453"/>
        <dbReference type="ChEBI" id="CHEBI:143788"/>
        <dbReference type="ChEBI" id="CHEBI:147286"/>
        <dbReference type="ChEBI" id="CHEBI:195366"/>
        <dbReference type="EC" id="2.1.2.2"/>
    </reaction>
</comment>
<sequence length="209" mass="23514">MNKLSIGILSSHGGSNMQAVVEAIKDGKLSAEISVLISNNSKSKVMERAHQENIPNYHLSQAKYPNPEQLDKNILKTLQDHNAEYILLLGYMKKLGPLTLSRYKNRMINIHPSLLPKYGGRGMYGHHVHAAVLENKEIETGVTIHLVDEEYDTGNIISQQKVPVFENDTVEDLSERVLVTEHQLLVDTLCKICEEGISLWEHPVGERLL</sequence>
<evidence type="ECO:0000256" key="2">
    <source>
        <dbReference type="ARBA" id="ARBA00022679"/>
    </source>
</evidence>
<dbReference type="SUPFAM" id="SSF53328">
    <property type="entry name" value="Formyltransferase"/>
    <property type="match status" value="1"/>
</dbReference>
<comment type="similarity">
    <text evidence="4 6">Belongs to the GART family.</text>
</comment>
<dbReference type="InterPro" id="IPR002376">
    <property type="entry name" value="Formyl_transf_N"/>
</dbReference>
<dbReference type="Gene3D" id="3.40.50.170">
    <property type="entry name" value="Formyl transferase, N-terminal domain"/>
    <property type="match status" value="1"/>
</dbReference>
<comment type="function">
    <text evidence="6">Catalyzes the transfer of a formyl group from 10-formyltetrahydrofolate to 5-phospho-ribosyl-glycinamide (GAR), producing 5-phospho-ribosyl-N-formylglycinamide (FGAR) and tetrahydrofolate.</text>
</comment>
<evidence type="ECO:0000256" key="1">
    <source>
        <dbReference type="ARBA" id="ARBA00005054"/>
    </source>
</evidence>
<feature type="binding site" evidence="6">
    <location>
        <position position="109"/>
    </location>
    <ligand>
        <name>(6R)-10-formyltetrahydrofolate</name>
        <dbReference type="ChEBI" id="CHEBI:195366"/>
    </ligand>
</feature>
<dbReference type="RefSeq" id="WP_305990180.1">
    <property type="nucleotide sequence ID" value="NZ_JAVAMP010000001.1"/>
</dbReference>
<evidence type="ECO:0000313" key="9">
    <source>
        <dbReference type="Proteomes" id="UP001231941"/>
    </source>
</evidence>
<evidence type="ECO:0000256" key="3">
    <source>
        <dbReference type="ARBA" id="ARBA00022755"/>
    </source>
</evidence>
<dbReference type="EC" id="2.1.2.2" evidence="6"/>
<reference evidence="8 9" key="1">
    <citation type="submission" date="2023-08" db="EMBL/GenBank/DDBJ databases">
        <authorList>
            <person name="Park J.-S."/>
        </authorList>
    </citation>
    <scope>NUCLEOTIDE SEQUENCE [LARGE SCALE GENOMIC DNA]</scope>
    <source>
        <strain evidence="8 9">2205SS18-9</strain>
    </source>
</reference>
<keyword evidence="3 6" id="KW-0658">Purine biosynthesis</keyword>
<dbReference type="EMBL" id="JAVAMP010000001">
    <property type="protein sequence ID" value="MDP5272878.1"/>
    <property type="molecule type" value="Genomic_DNA"/>
</dbReference>
<dbReference type="GO" id="GO:0004644">
    <property type="term" value="F:phosphoribosylglycinamide formyltransferase activity"/>
    <property type="evidence" value="ECO:0007669"/>
    <property type="project" value="UniProtKB-EC"/>
</dbReference>
<dbReference type="Proteomes" id="UP001231941">
    <property type="component" value="Unassembled WGS sequence"/>
</dbReference>
<dbReference type="PANTHER" id="PTHR43369:SF2">
    <property type="entry name" value="PHOSPHORIBOSYLGLYCINAMIDE FORMYLTRANSFERASE"/>
    <property type="match status" value="1"/>
</dbReference>
<evidence type="ECO:0000256" key="6">
    <source>
        <dbReference type="HAMAP-Rule" id="MF_01930"/>
    </source>
</evidence>
<feature type="binding site" evidence="6">
    <location>
        <begin position="14"/>
        <end position="16"/>
    </location>
    <ligand>
        <name>N(1)-(5-phospho-beta-D-ribosyl)glycinamide</name>
        <dbReference type="ChEBI" id="CHEBI:143788"/>
    </ligand>
</feature>
<dbReference type="InterPro" id="IPR036477">
    <property type="entry name" value="Formyl_transf_N_sf"/>
</dbReference>
<feature type="site" description="Raises pKa of active site His" evidence="6">
    <location>
        <position position="152"/>
    </location>
</feature>
<dbReference type="PANTHER" id="PTHR43369">
    <property type="entry name" value="PHOSPHORIBOSYLGLYCINAMIDE FORMYLTRANSFERASE"/>
    <property type="match status" value="1"/>
</dbReference>
<feature type="active site" description="Proton donor" evidence="6">
    <location>
        <position position="111"/>
    </location>
</feature>
<accession>A0ABT9IUB4</accession>
<comment type="caution">
    <text evidence="6">Lacks conserved residue(s) required for the propagation of feature annotation.</text>
</comment>
<evidence type="ECO:0000259" key="7">
    <source>
        <dbReference type="Pfam" id="PF00551"/>
    </source>
</evidence>
<dbReference type="Pfam" id="PF00551">
    <property type="entry name" value="Formyl_trans_N"/>
    <property type="match status" value="1"/>
</dbReference>
<organism evidence="8 9">
    <name type="scientific">Chengkuizengella axinellae</name>
    <dbReference type="NCBI Taxonomy" id="3064388"/>
    <lineage>
        <taxon>Bacteria</taxon>
        <taxon>Bacillati</taxon>
        <taxon>Bacillota</taxon>
        <taxon>Bacilli</taxon>
        <taxon>Bacillales</taxon>
        <taxon>Paenibacillaceae</taxon>
        <taxon>Chengkuizengella</taxon>
    </lineage>
</organism>
<comment type="caution">
    <text evidence="8">The sequence shown here is derived from an EMBL/GenBank/DDBJ whole genome shotgun (WGS) entry which is preliminary data.</text>
</comment>
<keyword evidence="2 6" id="KW-0808">Transferase</keyword>
<evidence type="ECO:0000256" key="5">
    <source>
        <dbReference type="ARBA" id="ARBA00047664"/>
    </source>
</evidence>
<keyword evidence="9" id="KW-1185">Reference proteome</keyword>
<gene>
    <name evidence="6 8" type="primary">purN</name>
    <name evidence="8" type="ORF">Q5Y73_02045</name>
</gene>
<name>A0ABT9IUB4_9BACL</name>
<evidence type="ECO:0000313" key="8">
    <source>
        <dbReference type="EMBL" id="MDP5272878.1"/>
    </source>
</evidence>
<dbReference type="HAMAP" id="MF_01930">
    <property type="entry name" value="PurN"/>
    <property type="match status" value="1"/>
</dbReference>
<dbReference type="NCBIfam" id="TIGR00639">
    <property type="entry name" value="PurN"/>
    <property type="match status" value="1"/>
</dbReference>
<feature type="domain" description="Formyl transferase N-terminal" evidence="7">
    <location>
        <begin position="8"/>
        <end position="189"/>
    </location>
</feature>
<protein>
    <recommendedName>
        <fullName evidence="6">Phosphoribosylglycinamide formyltransferase</fullName>
        <ecNumber evidence="6">2.1.2.2</ecNumber>
    </recommendedName>
    <alternativeName>
        <fullName evidence="6">5'-phosphoribosylglycinamide transformylase</fullName>
    </alternativeName>
    <alternativeName>
        <fullName evidence="6">GAR transformylase</fullName>
        <shortName evidence="6">GART</shortName>
    </alternativeName>
</protein>
<dbReference type="CDD" id="cd08645">
    <property type="entry name" value="FMT_core_GART"/>
    <property type="match status" value="1"/>
</dbReference>
<dbReference type="InterPro" id="IPR004607">
    <property type="entry name" value="GART"/>
</dbReference>
<proteinExistence type="inferred from homology"/>
<comment type="pathway">
    <text evidence="1 6">Purine metabolism; IMP biosynthesis via de novo pathway; N(2)-formyl-N(1)-(5-phospho-D-ribosyl)glycinamide from N(1)-(5-phospho-D-ribosyl)glycinamide (10-formyl THF route): step 1/1.</text>
</comment>
<evidence type="ECO:0000256" key="4">
    <source>
        <dbReference type="ARBA" id="ARBA00038440"/>
    </source>
</evidence>